<reference evidence="7 8" key="1">
    <citation type="journal article" date="2018" name="Mol. Biol. Evol.">
        <title>Broad Genomic Sampling Reveals a Smut Pathogenic Ancestry of the Fungal Clade Ustilaginomycotina.</title>
        <authorList>
            <person name="Kijpornyongpan T."/>
            <person name="Mondo S.J."/>
            <person name="Barry K."/>
            <person name="Sandor L."/>
            <person name="Lee J."/>
            <person name="Lipzen A."/>
            <person name="Pangilinan J."/>
            <person name="LaButti K."/>
            <person name="Hainaut M."/>
            <person name="Henrissat B."/>
            <person name="Grigoriev I.V."/>
            <person name="Spatafora J.W."/>
            <person name="Aime M.C."/>
        </authorList>
    </citation>
    <scope>NUCLEOTIDE SEQUENCE [LARGE SCALE GENOMIC DNA]</scope>
    <source>
        <strain evidence="7 8">MCA 4186</strain>
    </source>
</reference>
<dbReference type="Pfam" id="PF04116">
    <property type="entry name" value="FA_hydroxylase"/>
    <property type="match status" value="1"/>
</dbReference>
<organism evidence="7 8">
    <name type="scientific">Tilletiopsis washingtonensis</name>
    <dbReference type="NCBI Taxonomy" id="58919"/>
    <lineage>
        <taxon>Eukaryota</taxon>
        <taxon>Fungi</taxon>
        <taxon>Dikarya</taxon>
        <taxon>Basidiomycota</taxon>
        <taxon>Ustilaginomycotina</taxon>
        <taxon>Exobasidiomycetes</taxon>
        <taxon>Entylomatales</taxon>
        <taxon>Entylomatales incertae sedis</taxon>
        <taxon>Tilletiopsis</taxon>
    </lineage>
</organism>
<gene>
    <name evidence="7" type="ORF">FA09DRAFT_295673</name>
</gene>
<evidence type="ECO:0000259" key="6">
    <source>
        <dbReference type="Pfam" id="PF04116"/>
    </source>
</evidence>
<dbReference type="GO" id="GO:0005506">
    <property type="term" value="F:iron ion binding"/>
    <property type="evidence" value="ECO:0007669"/>
    <property type="project" value="InterPro"/>
</dbReference>
<dbReference type="EMBL" id="KZ819288">
    <property type="protein sequence ID" value="PWN99238.1"/>
    <property type="molecule type" value="Genomic_DNA"/>
</dbReference>
<dbReference type="OrthoDB" id="6354873at2759"/>
<feature type="non-terminal residue" evidence="7">
    <location>
        <position position="1"/>
    </location>
</feature>
<proteinExistence type="predicted"/>
<keyword evidence="3 5" id="KW-1133">Transmembrane helix</keyword>
<evidence type="ECO:0000256" key="5">
    <source>
        <dbReference type="SAM" id="Phobius"/>
    </source>
</evidence>
<dbReference type="PANTHER" id="PTHR11863">
    <property type="entry name" value="STEROL DESATURASE"/>
    <property type="match status" value="1"/>
</dbReference>
<dbReference type="Proteomes" id="UP000245946">
    <property type="component" value="Unassembled WGS sequence"/>
</dbReference>
<evidence type="ECO:0000313" key="8">
    <source>
        <dbReference type="Proteomes" id="UP000245946"/>
    </source>
</evidence>
<keyword evidence="2 5" id="KW-0812">Transmembrane</keyword>
<protein>
    <recommendedName>
        <fullName evidence="6">Fatty acid hydroxylase domain-containing protein</fullName>
    </recommendedName>
</protein>
<comment type="subcellular location">
    <subcellularLocation>
        <location evidence="1">Membrane</location>
    </subcellularLocation>
</comment>
<name>A0A316ZDW1_9BASI</name>
<dbReference type="RefSeq" id="XP_025599517.1">
    <property type="nucleotide sequence ID" value="XM_025740131.1"/>
</dbReference>
<dbReference type="GO" id="GO:0016020">
    <property type="term" value="C:membrane"/>
    <property type="evidence" value="ECO:0007669"/>
    <property type="project" value="UniProtKB-SubCell"/>
</dbReference>
<keyword evidence="8" id="KW-1185">Reference proteome</keyword>
<evidence type="ECO:0000256" key="1">
    <source>
        <dbReference type="ARBA" id="ARBA00004370"/>
    </source>
</evidence>
<evidence type="ECO:0000256" key="4">
    <source>
        <dbReference type="ARBA" id="ARBA00023136"/>
    </source>
</evidence>
<dbReference type="STRING" id="58919.A0A316ZDW1"/>
<dbReference type="InterPro" id="IPR006694">
    <property type="entry name" value="Fatty_acid_hydroxylase"/>
</dbReference>
<evidence type="ECO:0000256" key="2">
    <source>
        <dbReference type="ARBA" id="ARBA00022692"/>
    </source>
</evidence>
<feature type="transmembrane region" description="Helical" evidence="5">
    <location>
        <begin position="120"/>
        <end position="139"/>
    </location>
</feature>
<dbReference type="GO" id="GO:0016491">
    <property type="term" value="F:oxidoreductase activity"/>
    <property type="evidence" value="ECO:0007669"/>
    <property type="project" value="InterPro"/>
</dbReference>
<evidence type="ECO:0000313" key="7">
    <source>
        <dbReference type="EMBL" id="PWN99238.1"/>
    </source>
</evidence>
<sequence length="288" mass="32461">AKVPVLRVRDQWMWVLPRAVLPLIVHGRAQTLLALELGPVAAFVFYALAFILFSSSAVQAMTRMGAAYGYFDDTAARNNVPDAQSWRVLGGVAATLLVRPLLGVAVVYRQGAPAAELSLLLPLQLFVYSCVLDAWYYAYHRAMHEVPWLWRFHRLHHVAKHPTVLLSPFADGEQELMDILVMPLLAWACFPVNFPTWHVCQCFVVFTELAGHSGVRLHWAAPMTGAVLRAFGLELVVEDHDMHHRHGWRTSANYGKQTRIYDTLFGTTRPRAEGTDEHVDWARAVPML</sequence>
<dbReference type="AlphaFoldDB" id="A0A316ZDW1"/>
<feature type="domain" description="Fatty acid hydroxylase" evidence="6">
    <location>
        <begin position="126"/>
        <end position="267"/>
    </location>
</feature>
<feature type="transmembrane region" description="Helical" evidence="5">
    <location>
        <begin position="32"/>
        <end position="53"/>
    </location>
</feature>
<dbReference type="GeneID" id="37267677"/>
<dbReference type="GO" id="GO:0008610">
    <property type="term" value="P:lipid biosynthetic process"/>
    <property type="evidence" value="ECO:0007669"/>
    <property type="project" value="InterPro"/>
</dbReference>
<evidence type="ECO:0000256" key="3">
    <source>
        <dbReference type="ARBA" id="ARBA00022989"/>
    </source>
</evidence>
<feature type="transmembrane region" description="Helical" evidence="5">
    <location>
        <begin position="86"/>
        <end position="108"/>
    </location>
</feature>
<accession>A0A316ZDW1</accession>
<keyword evidence="4 5" id="KW-0472">Membrane</keyword>
<dbReference type="InterPro" id="IPR050307">
    <property type="entry name" value="Sterol_Desaturase_Related"/>
</dbReference>